<protein>
    <submittedName>
        <fullName evidence="1">Uncharacterized protein</fullName>
    </submittedName>
</protein>
<name>A0A7J3G4W1_CALS0</name>
<proteinExistence type="predicted"/>
<gene>
    <name evidence="1" type="ORF">ENU43_04035</name>
</gene>
<dbReference type="EMBL" id="DTCM01000052">
    <property type="protein sequence ID" value="HGL40816.1"/>
    <property type="molecule type" value="Genomic_DNA"/>
</dbReference>
<evidence type="ECO:0000313" key="1">
    <source>
        <dbReference type="EMBL" id="HGL40816.1"/>
    </source>
</evidence>
<organism evidence="1">
    <name type="scientific">Caldiarchaeum subterraneum</name>
    <dbReference type="NCBI Taxonomy" id="311458"/>
    <lineage>
        <taxon>Archaea</taxon>
        <taxon>Nitrososphaerota</taxon>
        <taxon>Candidatus Caldarchaeales</taxon>
        <taxon>Candidatus Caldarchaeaceae</taxon>
        <taxon>Candidatus Caldarchaeum</taxon>
    </lineage>
</organism>
<reference evidence="1" key="1">
    <citation type="journal article" date="2020" name="mSystems">
        <title>Genome- and Community-Level Interaction Insights into Carbon Utilization and Element Cycling Functions of Hydrothermarchaeota in Hydrothermal Sediment.</title>
        <authorList>
            <person name="Zhou Z."/>
            <person name="Liu Y."/>
            <person name="Xu W."/>
            <person name="Pan J."/>
            <person name="Luo Z.H."/>
            <person name="Li M."/>
        </authorList>
    </citation>
    <scope>NUCLEOTIDE SEQUENCE [LARGE SCALE GENOMIC DNA]</scope>
    <source>
        <strain evidence="1">SpSt-669</strain>
    </source>
</reference>
<accession>A0A7J3G4W1</accession>
<comment type="caution">
    <text evidence="1">The sequence shown here is derived from an EMBL/GenBank/DDBJ whole genome shotgun (WGS) entry which is preliminary data.</text>
</comment>
<dbReference type="AlphaFoldDB" id="A0A7J3G4W1"/>
<sequence length="93" mass="11031">MKEAYTAWALRLILKMNDNPIRWTEAQKVKDYLDELYEKSAYIGRRRAKQFFEKVQHEMNTGKLVDRRPIRAQTAALRPTYTLNKMIGKLLEG</sequence>